<comment type="catalytic activity">
    <reaction evidence="7 8 9">
        <text>tRNA(Lys) + L-lysine + ATP = L-lysyl-tRNA(Lys) + AMP + diphosphate</text>
        <dbReference type="Rhea" id="RHEA:20792"/>
        <dbReference type="Rhea" id="RHEA-COMP:9696"/>
        <dbReference type="Rhea" id="RHEA-COMP:9697"/>
        <dbReference type="ChEBI" id="CHEBI:30616"/>
        <dbReference type="ChEBI" id="CHEBI:32551"/>
        <dbReference type="ChEBI" id="CHEBI:33019"/>
        <dbReference type="ChEBI" id="CHEBI:78442"/>
        <dbReference type="ChEBI" id="CHEBI:78529"/>
        <dbReference type="ChEBI" id="CHEBI:456215"/>
        <dbReference type="EC" id="6.1.1.6"/>
    </reaction>
</comment>
<feature type="binding site" evidence="8">
    <location>
        <position position="433"/>
    </location>
    <ligand>
        <name>Mg(2+)</name>
        <dbReference type="ChEBI" id="CHEBI:18420"/>
        <label>2</label>
    </ligand>
</feature>
<keyword evidence="12" id="KW-1185">Reference proteome</keyword>
<keyword evidence="2 8" id="KW-0436">Ligase</keyword>
<dbReference type="PANTHER" id="PTHR42918:SF15">
    <property type="entry name" value="LYSINE--TRNA LIGASE, CHLOROPLASTIC_MITOCHONDRIAL"/>
    <property type="match status" value="1"/>
</dbReference>
<dbReference type="InterPro" id="IPR002313">
    <property type="entry name" value="Lys-tRNA-ligase_II"/>
</dbReference>
<evidence type="ECO:0000256" key="5">
    <source>
        <dbReference type="ARBA" id="ARBA00022840"/>
    </source>
</evidence>
<reference evidence="12" key="1">
    <citation type="journal article" date="2019" name="Int. J. Syst. Evol. Microbiol.">
        <title>The Global Catalogue of Microorganisms (GCM) 10K type strain sequencing project: providing services to taxonomists for standard genome sequencing and annotation.</title>
        <authorList>
            <consortium name="The Broad Institute Genomics Platform"/>
            <consortium name="The Broad Institute Genome Sequencing Center for Infectious Disease"/>
            <person name="Wu L."/>
            <person name="Ma J."/>
        </authorList>
    </citation>
    <scope>NUCLEOTIDE SEQUENCE [LARGE SCALE GENOMIC DNA]</scope>
    <source>
        <strain evidence="12">JCM 17561</strain>
    </source>
</reference>
<evidence type="ECO:0000313" key="12">
    <source>
        <dbReference type="Proteomes" id="UP001501627"/>
    </source>
</evidence>
<organism evidence="11 12">
    <name type="scientific">Comamonas faecalis</name>
    <dbReference type="NCBI Taxonomy" id="1387849"/>
    <lineage>
        <taxon>Bacteria</taxon>
        <taxon>Pseudomonadati</taxon>
        <taxon>Pseudomonadota</taxon>
        <taxon>Betaproteobacteria</taxon>
        <taxon>Burkholderiales</taxon>
        <taxon>Comamonadaceae</taxon>
        <taxon>Comamonas</taxon>
    </lineage>
</organism>
<dbReference type="CDD" id="cd04322">
    <property type="entry name" value="LysRS_N"/>
    <property type="match status" value="1"/>
</dbReference>
<evidence type="ECO:0000256" key="9">
    <source>
        <dbReference type="RuleBase" id="RU000336"/>
    </source>
</evidence>
<keyword evidence="8" id="KW-0963">Cytoplasm</keyword>
<evidence type="ECO:0000256" key="6">
    <source>
        <dbReference type="ARBA" id="ARBA00023146"/>
    </source>
</evidence>
<sequence>MSNELSPSSAPLADENQLIAERREKLKALRERQAQGLGVAFPNDFKPAHRAAHLHQDYAALDDEALQERAIAVSVAGRMMLKRVMGKASFATLQDGSLGETGGRIQLYVTRDAIGEEAYAEFKRWDLGDILGAEGTLMKTKTGELSVKVTRIRLLTKSLRPMPDKFHGMQDQETKYRQRYVDLMTDEAARRRFVARSKTVGSLRSFMTEHGFLEVETPMLHPIPGGANAKPFVTHHNALDQDMYLRIAPELYLKRLIVGGFERVFEINRSFRNEGISVRHNPEFTMMEFYAAYWNYRDLMDFTEALVRDAAIKAAGTLQLSYGGQAVDLSQPFQRLTIREAIYQYTEAGAHVDDAAWLISALKKLGMSEDKSRLSTRTLASLQVLYFEEAVESQLWQPTFIMEHPTEISPLARANDARPEVTERFELYITGREMANGFSELNDAEDQAARFNAQVAAKDGGDDEAMYFDQDFVRALEYGLPPTGGCGVGIDRLMMLLTDSSSIRDVILFPALRREQG</sequence>
<dbReference type="EC" id="6.1.1.6" evidence="8"/>
<keyword evidence="8" id="KW-0648">Protein biosynthesis</keyword>
<comment type="caution">
    <text evidence="11">The sequence shown here is derived from an EMBL/GenBank/DDBJ whole genome shotgun (WGS) entry which is preliminary data.</text>
</comment>
<dbReference type="PROSITE" id="PS50862">
    <property type="entry name" value="AA_TRNA_LIGASE_II"/>
    <property type="match status" value="1"/>
</dbReference>
<keyword evidence="5 8" id="KW-0067">ATP-binding</keyword>
<keyword evidence="6 8" id="KW-0030">Aminoacyl-tRNA synthetase</keyword>
<evidence type="ECO:0000256" key="3">
    <source>
        <dbReference type="ARBA" id="ARBA00022723"/>
    </source>
</evidence>
<dbReference type="NCBIfam" id="TIGR00499">
    <property type="entry name" value="lysS_bact"/>
    <property type="match status" value="1"/>
</dbReference>
<name>A0ABP7RVU7_9BURK</name>
<dbReference type="InterPro" id="IPR004364">
    <property type="entry name" value="Aa-tRNA-synt_II"/>
</dbReference>
<dbReference type="Pfam" id="PF01336">
    <property type="entry name" value="tRNA_anti-codon"/>
    <property type="match status" value="1"/>
</dbReference>
<dbReference type="PRINTS" id="PR00982">
    <property type="entry name" value="TRNASYNTHLYS"/>
</dbReference>
<comment type="similarity">
    <text evidence="1 8">Belongs to the class-II aminoacyl-tRNA synthetase family.</text>
</comment>
<dbReference type="InterPro" id="IPR012340">
    <property type="entry name" value="NA-bd_OB-fold"/>
</dbReference>
<dbReference type="InterPro" id="IPR044136">
    <property type="entry name" value="Lys-tRNA-ligase_II_N"/>
</dbReference>
<keyword evidence="8 9" id="KW-0460">Magnesium</keyword>
<keyword evidence="3 8" id="KW-0479">Metal-binding</keyword>
<dbReference type="CDD" id="cd00775">
    <property type="entry name" value="LysRS_core"/>
    <property type="match status" value="1"/>
</dbReference>
<evidence type="ECO:0000256" key="2">
    <source>
        <dbReference type="ARBA" id="ARBA00022598"/>
    </source>
</evidence>
<feature type="domain" description="Aminoacyl-transfer RNA synthetases class-II family profile" evidence="10">
    <location>
        <begin position="203"/>
        <end position="510"/>
    </location>
</feature>
<feature type="binding site" evidence="8">
    <location>
        <position position="433"/>
    </location>
    <ligand>
        <name>Mg(2+)</name>
        <dbReference type="ChEBI" id="CHEBI:18420"/>
        <label>1</label>
    </ligand>
</feature>
<keyword evidence="4 8" id="KW-0547">Nucleotide-binding</keyword>
<protein>
    <recommendedName>
        <fullName evidence="8">Lysine--tRNA ligase</fullName>
        <ecNumber evidence="8">6.1.1.6</ecNumber>
    </recommendedName>
    <alternativeName>
        <fullName evidence="8">Lysyl-tRNA synthetase</fullName>
        <shortName evidence="8">LysRS</shortName>
    </alternativeName>
</protein>
<comment type="cofactor">
    <cofactor evidence="8 9">
        <name>Mg(2+)</name>
        <dbReference type="ChEBI" id="CHEBI:18420"/>
    </cofactor>
    <text evidence="8 9">Binds 3 Mg(2+) ions per subunit.</text>
</comment>
<gene>
    <name evidence="8 11" type="primary">lysS</name>
    <name evidence="11" type="ORF">GCM10022279_28600</name>
</gene>
<comment type="subunit">
    <text evidence="8">Homodimer.</text>
</comment>
<dbReference type="Gene3D" id="3.30.930.10">
    <property type="entry name" value="Bira Bifunctional Protein, Domain 2"/>
    <property type="match status" value="1"/>
</dbReference>
<dbReference type="NCBIfam" id="NF001756">
    <property type="entry name" value="PRK00484.1"/>
    <property type="match status" value="1"/>
</dbReference>
<evidence type="ECO:0000256" key="4">
    <source>
        <dbReference type="ARBA" id="ARBA00022741"/>
    </source>
</evidence>
<dbReference type="GO" id="GO:0016874">
    <property type="term" value="F:ligase activity"/>
    <property type="evidence" value="ECO:0007669"/>
    <property type="project" value="UniProtKB-KW"/>
</dbReference>
<proteinExistence type="inferred from homology"/>
<dbReference type="HAMAP" id="MF_00252">
    <property type="entry name" value="Lys_tRNA_synth_class2"/>
    <property type="match status" value="1"/>
</dbReference>
<comment type="subcellular location">
    <subcellularLocation>
        <location evidence="8">Cytoplasm</location>
    </subcellularLocation>
</comment>
<dbReference type="InterPro" id="IPR018149">
    <property type="entry name" value="Lys-tRNA-synth_II_C"/>
</dbReference>
<dbReference type="RefSeq" id="WP_103045697.1">
    <property type="nucleotide sequence ID" value="NZ_BAABBP010000033.1"/>
</dbReference>
<evidence type="ECO:0000259" key="10">
    <source>
        <dbReference type="PROSITE" id="PS50862"/>
    </source>
</evidence>
<evidence type="ECO:0000256" key="8">
    <source>
        <dbReference type="HAMAP-Rule" id="MF_00252"/>
    </source>
</evidence>
<dbReference type="InterPro" id="IPR045864">
    <property type="entry name" value="aa-tRNA-synth_II/BPL/LPL"/>
</dbReference>
<dbReference type="Pfam" id="PF00152">
    <property type="entry name" value="tRNA-synt_2"/>
    <property type="match status" value="1"/>
</dbReference>
<dbReference type="InterPro" id="IPR006195">
    <property type="entry name" value="aa-tRNA-synth_II"/>
</dbReference>
<dbReference type="PANTHER" id="PTHR42918">
    <property type="entry name" value="LYSYL-TRNA SYNTHETASE"/>
    <property type="match status" value="1"/>
</dbReference>
<dbReference type="Gene3D" id="2.40.50.140">
    <property type="entry name" value="Nucleic acid-binding proteins"/>
    <property type="match status" value="1"/>
</dbReference>
<feature type="binding site" evidence="8">
    <location>
        <position position="426"/>
    </location>
    <ligand>
        <name>Mg(2+)</name>
        <dbReference type="ChEBI" id="CHEBI:18420"/>
        <label>1</label>
    </ligand>
</feature>
<dbReference type="InterPro" id="IPR004365">
    <property type="entry name" value="NA-bd_OB_tRNA"/>
</dbReference>
<dbReference type="SUPFAM" id="SSF55681">
    <property type="entry name" value="Class II aaRS and biotin synthetases"/>
    <property type="match status" value="1"/>
</dbReference>
<evidence type="ECO:0000313" key="11">
    <source>
        <dbReference type="EMBL" id="GAA4002982.1"/>
    </source>
</evidence>
<accession>A0ABP7RVU7</accession>
<evidence type="ECO:0000256" key="7">
    <source>
        <dbReference type="ARBA" id="ARBA00048573"/>
    </source>
</evidence>
<evidence type="ECO:0000256" key="1">
    <source>
        <dbReference type="ARBA" id="ARBA00008226"/>
    </source>
</evidence>
<dbReference type="EMBL" id="BAABBP010000033">
    <property type="protein sequence ID" value="GAA4002982.1"/>
    <property type="molecule type" value="Genomic_DNA"/>
</dbReference>
<dbReference type="Proteomes" id="UP001501627">
    <property type="component" value="Unassembled WGS sequence"/>
</dbReference>
<dbReference type="SUPFAM" id="SSF50249">
    <property type="entry name" value="Nucleic acid-binding proteins"/>
    <property type="match status" value="1"/>
</dbReference>